<evidence type="ECO:0000313" key="2">
    <source>
        <dbReference type="Proteomes" id="UP000185891"/>
    </source>
</evidence>
<reference evidence="1 2" key="1">
    <citation type="journal article" date="2016" name="Nat. Commun.">
        <title>Thousands of microbial genomes shed light on interconnected biogeochemical processes in an aquifer system.</title>
        <authorList>
            <person name="Anantharaman K."/>
            <person name="Brown C.T."/>
            <person name="Hug L.A."/>
            <person name="Sharon I."/>
            <person name="Castelle C.J."/>
            <person name="Probst A.J."/>
            <person name="Thomas B.C."/>
            <person name="Singh A."/>
            <person name="Wilkins M.J."/>
            <person name="Karaoz U."/>
            <person name="Brodie E.L."/>
            <person name="Williams K.H."/>
            <person name="Hubbard S.S."/>
            <person name="Banfield J.F."/>
        </authorList>
    </citation>
    <scope>NUCLEOTIDE SEQUENCE [LARGE SCALE GENOMIC DNA]</scope>
</reference>
<dbReference type="EMBL" id="MFAA01000016">
    <property type="protein sequence ID" value="OGD69071.1"/>
    <property type="molecule type" value="Genomic_DNA"/>
</dbReference>
<proteinExistence type="predicted"/>
<dbReference type="AlphaFoldDB" id="A0A1F5ENU2"/>
<dbReference type="Proteomes" id="UP000185891">
    <property type="component" value="Unassembled WGS sequence"/>
</dbReference>
<accession>A0A1F5ENU2</accession>
<evidence type="ECO:0000313" key="1">
    <source>
        <dbReference type="EMBL" id="OGD69071.1"/>
    </source>
</evidence>
<comment type="caution">
    <text evidence="1">The sequence shown here is derived from an EMBL/GenBank/DDBJ whole genome shotgun (WGS) entry which is preliminary data.</text>
</comment>
<sequence>MSLGIEPVFISIEDLLLKKRVVEEIEDMMAKIVDSVDKAKIIVTDIFDFNHFYLEGIARVVIVNISEDTFELMEKDIREIGIKTCFNRLEIYL</sequence>
<organism evidence="1 2">
    <name type="scientific">Candidatus Campbellbacteria bacterium RIFCSPHIGHO2_12_FULL_35_10</name>
    <dbReference type="NCBI Taxonomy" id="1797578"/>
    <lineage>
        <taxon>Bacteria</taxon>
        <taxon>Candidatus Campbelliibacteriota</taxon>
    </lineage>
</organism>
<protein>
    <submittedName>
        <fullName evidence="1">Uncharacterized protein</fullName>
    </submittedName>
</protein>
<gene>
    <name evidence="1" type="ORF">A3E89_02145</name>
</gene>
<name>A0A1F5ENU2_9BACT</name>